<accession>A0ABQ3J6R3</accession>
<evidence type="ECO:0000313" key="4">
    <source>
        <dbReference type="Proteomes" id="UP000605897"/>
    </source>
</evidence>
<protein>
    <recommendedName>
        <fullName evidence="5">Clumping factor B</fullName>
    </recommendedName>
</protein>
<keyword evidence="2" id="KW-0472">Membrane</keyword>
<name>A0ABQ3J6R3_9PSEU</name>
<dbReference type="Pfam" id="PF04341">
    <property type="entry name" value="DUF485"/>
    <property type="match status" value="1"/>
</dbReference>
<keyword evidence="4" id="KW-1185">Reference proteome</keyword>
<keyword evidence="2" id="KW-0812">Transmembrane</keyword>
<proteinExistence type="predicted"/>
<feature type="region of interest" description="Disordered" evidence="1">
    <location>
        <begin position="1"/>
        <end position="43"/>
    </location>
</feature>
<dbReference type="Proteomes" id="UP000605897">
    <property type="component" value="Unassembled WGS sequence"/>
</dbReference>
<keyword evidence="2" id="KW-1133">Transmembrane helix</keyword>
<evidence type="ECO:0008006" key="5">
    <source>
        <dbReference type="Google" id="ProtNLM"/>
    </source>
</evidence>
<reference evidence="4" key="1">
    <citation type="journal article" date="2019" name="Int. J. Syst. Evol. Microbiol.">
        <title>The Global Catalogue of Microorganisms (GCM) 10K type strain sequencing project: providing services to taxonomists for standard genome sequencing and annotation.</title>
        <authorList>
            <consortium name="The Broad Institute Genomics Platform"/>
            <consortium name="The Broad Institute Genome Sequencing Center for Infectious Disease"/>
            <person name="Wu L."/>
            <person name="Ma J."/>
        </authorList>
    </citation>
    <scope>NUCLEOTIDE SEQUENCE [LARGE SCALE GENOMIC DNA]</scope>
    <source>
        <strain evidence="4">CGMCC 4.7677</strain>
    </source>
</reference>
<dbReference type="InterPro" id="IPR007436">
    <property type="entry name" value="DUF485"/>
</dbReference>
<feature type="transmembrane region" description="Helical" evidence="2">
    <location>
        <begin position="98"/>
        <end position="120"/>
    </location>
</feature>
<feature type="transmembrane region" description="Helical" evidence="2">
    <location>
        <begin position="64"/>
        <end position="86"/>
    </location>
</feature>
<comment type="caution">
    <text evidence="3">The sequence shown here is derived from an EMBL/GenBank/DDBJ whole genome shotgun (WGS) entry which is preliminary data.</text>
</comment>
<organism evidence="3 4">
    <name type="scientific">Amycolatopsis deserti</name>
    <dbReference type="NCBI Taxonomy" id="185696"/>
    <lineage>
        <taxon>Bacteria</taxon>
        <taxon>Bacillati</taxon>
        <taxon>Actinomycetota</taxon>
        <taxon>Actinomycetes</taxon>
        <taxon>Pseudonocardiales</taxon>
        <taxon>Pseudonocardiaceae</taxon>
        <taxon>Amycolatopsis</taxon>
    </lineage>
</organism>
<dbReference type="PANTHER" id="PTHR38441:SF1">
    <property type="entry name" value="MEMBRANE PROTEIN"/>
    <property type="match status" value="1"/>
</dbReference>
<gene>
    <name evidence="3" type="ORF">GCM10017786_43250</name>
</gene>
<evidence type="ECO:0000256" key="2">
    <source>
        <dbReference type="SAM" id="Phobius"/>
    </source>
</evidence>
<evidence type="ECO:0000256" key="1">
    <source>
        <dbReference type="SAM" id="MobiDB-lite"/>
    </source>
</evidence>
<evidence type="ECO:0000313" key="3">
    <source>
        <dbReference type="EMBL" id="GHF05127.1"/>
    </source>
</evidence>
<dbReference type="EMBL" id="BNAU01000005">
    <property type="protein sequence ID" value="GHF05127.1"/>
    <property type="molecule type" value="Genomic_DNA"/>
</dbReference>
<sequence>MQNVAPTAATRNPVEDTGPMRPLFGNSGPATGEPPGPRRRTGPDFVAIQRSEEFTELRGRFRRFVFPMSLAFVLWYLVYVLLAAYAHDFMSIKLFGEVNVAIVLGILQFVSTALITAAYLRFARRRIDPDVDKVRQQAGVQ</sequence>
<dbReference type="PANTHER" id="PTHR38441">
    <property type="entry name" value="INTEGRAL MEMBRANE PROTEIN-RELATED"/>
    <property type="match status" value="1"/>
</dbReference>
<dbReference type="RefSeq" id="WP_191246449.1">
    <property type="nucleotide sequence ID" value="NZ_BNAU01000005.1"/>
</dbReference>